<keyword evidence="2" id="KW-1185">Reference proteome</keyword>
<organism evidence="1 2">
    <name type="scientific">Aspergillus pseudotamarii</name>
    <dbReference type="NCBI Taxonomy" id="132259"/>
    <lineage>
        <taxon>Eukaryota</taxon>
        <taxon>Fungi</taxon>
        <taxon>Dikarya</taxon>
        <taxon>Ascomycota</taxon>
        <taxon>Pezizomycotina</taxon>
        <taxon>Eurotiomycetes</taxon>
        <taxon>Eurotiomycetidae</taxon>
        <taxon>Eurotiales</taxon>
        <taxon>Aspergillaceae</taxon>
        <taxon>Aspergillus</taxon>
        <taxon>Aspergillus subgen. Circumdati</taxon>
    </lineage>
</organism>
<dbReference type="GeneID" id="43643990"/>
<evidence type="ECO:0000313" key="2">
    <source>
        <dbReference type="Proteomes" id="UP000325672"/>
    </source>
</evidence>
<reference evidence="1 2" key="1">
    <citation type="submission" date="2019-04" db="EMBL/GenBank/DDBJ databases">
        <title>Friends and foes A comparative genomics study of 23 Aspergillus species from section Flavi.</title>
        <authorList>
            <consortium name="DOE Joint Genome Institute"/>
            <person name="Kjaerbolling I."/>
            <person name="Vesth T."/>
            <person name="Frisvad J.C."/>
            <person name="Nybo J.L."/>
            <person name="Theobald S."/>
            <person name="Kildgaard S."/>
            <person name="Isbrandt T."/>
            <person name="Kuo A."/>
            <person name="Sato A."/>
            <person name="Lyhne E.K."/>
            <person name="Kogle M.E."/>
            <person name="Wiebenga A."/>
            <person name="Kun R.S."/>
            <person name="Lubbers R.J."/>
            <person name="Makela M.R."/>
            <person name="Barry K."/>
            <person name="Chovatia M."/>
            <person name="Clum A."/>
            <person name="Daum C."/>
            <person name="Haridas S."/>
            <person name="He G."/>
            <person name="LaButti K."/>
            <person name="Lipzen A."/>
            <person name="Mondo S."/>
            <person name="Riley R."/>
            <person name="Salamov A."/>
            <person name="Simmons B.A."/>
            <person name="Magnuson J.K."/>
            <person name="Henrissat B."/>
            <person name="Mortensen U.H."/>
            <person name="Larsen T.O."/>
            <person name="Devries R.P."/>
            <person name="Grigoriev I.V."/>
            <person name="Machida M."/>
            <person name="Baker S.E."/>
            <person name="Andersen M.R."/>
        </authorList>
    </citation>
    <scope>NUCLEOTIDE SEQUENCE [LARGE SCALE GENOMIC DNA]</scope>
    <source>
        <strain evidence="1 2">CBS 117625</strain>
    </source>
</reference>
<gene>
    <name evidence="1" type="ORF">BDV38DRAFT_282432</name>
</gene>
<name>A0A5N6SU32_ASPPS</name>
<dbReference type="InterPro" id="IPR023213">
    <property type="entry name" value="CAT-like_dom_sf"/>
</dbReference>
<protein>
    <submittedName>
        <fullName evidence="1">Uncharacterized protein</fullName>
    </submittedName>
</protein>
<dbReference type="Proteomes" id="UP000325672">
    <property type="component" value="Unassembled WGS sequence"/>
</dbReference>
<dbReference type="OrthoDB" id="2548233at2759"/>
<dbReference type="EMBL" id="ML743573">
    <property type="protein sequence ID" value="KAE8138132.1"/>
    <property type="molecule type" value="Genomic_DNA"/>
</dbReference>
<dbReference type="PANTHER" id="PTHR42034:SF1">
    <property type="entry name" value="CONDENSATION DOMAIN-CONTAINING PROTEIN"/>
    <property type="match status" value="1"/>
</dbReference>
<accession>A0A5N6SU32</accession>
<proteinExistence type="predicted"/>
<evidence type="ECO:0000313" key="1">
    <source>
        <dbReference type="EMBL" id="KAE8138132.1"/>
    </source>
</evidence>
<dbReference type="AlphaFoldDB" id="A0A5N6SU32"/>
<dbReference type="Gene3D" id="3.30.559.10">
    <property type="entry name" value="Chloramphenicol acetyltransferase-like domain"/>
    <property type="match status" value="1"/>
</dbReference>
<dbReference type="RefSeq" id="XP_031914195.1">
    <property type="nucleotide sequence ID" value="XM_032059780.1"/>
</dbReference>
<dbReference type="PANTHER" id="PTHR42034">
    <property type="entry name" value="CHROMOSOME 7, WHOLE GENOME SHOTGUN SEQUENCE-RELATED"/>
    <property type="match status" value="1"/>
</dbReference>
<sequence length="323" mass="35880">MSWHPVSTNRYERAFDSLEKFYWGIAEAGAPLQKQHHLYPQIAAVADETGTRLTYTVPSPEELEAWVYDTFLIVEESSATHLYQTLPPSSLFCLYYLPRPRELLFRTPHWRIDGIGLMYLQTAFLRILADGPVQTQLDGSEAARLAPSLDEAALVPPEATPTMSEAADAELEVLLKGLPGVPIATQPRILLASAAVTVYHTGIPFSVDLAASHDFASLAVAFAQGYKRDLSRDEPRNIFTFLAEYVRKILGLLGAASPDPLQAPAHPELSSVGVVNDYLPAEYEGIARKLEMQLAVNWNKSFYEEEFVATFLDSWMLSSISVF</sequence>